<keyword evidence="5" id="KW-1185">Reference proteome</keyword>
<dbReference type="Proteomes" id="UP000182237">
    <property type="component" value="Chromosome I"/>
</dbReference>
<dbReference type="GO" id="GO:0006260">
    <property type="term" value="P:DNA replication"/>
    <property type="evidence" value="ECO:0007669"/>
    <property type="project" value="InterPro"/>
</dbReference>
<gene>
    <name evidence="4" type="ORF">SAMN04488539_0249</name>
</gene>
<dbReference type="EMBL" id="LT629765">
    <property type="protein sequence ID" value="SDR74937.1"/>
    <property type="molecule type" value="Genomic_DNA"/>
</dbReference>
<dbReference type="eggNOG" id="COG0629">
    <property type="taxonomic scope" value="Bacteria"/>
</dbReference>
<dbReference type="PROSITE" id="PS50935">
    <property type="entry name" value="SSB"/>
    <property type="match status" value="1"/>
</dbReference>
<dbReference type="Pfam" id="PF00436">
    <property type="entry name" value="SSB"/>
    <property type="match status" value="1"/>
</dbReference>
<keyword evidence="1 2" id="KW-0238">DNA-binding</keyword>
<protein>
    <recommendedName>
        <fullName evidence="2">Single-stranded DNA-binding protein</fullName>
    </recommendedName>
</protein>
<dbReference type="Gene3D" id="2.40.50.140">
    <property type="entry name" value="Nucleic acid-binding proteins"/>
    <property type="match status" value="1"/>
</dbReference>
<evidence type="ECO:0000313" key="5">
    <source>
        <dbReference type="Proteomes" id="UP000182237"/>
    </source>
</evidence>
<organism evidence="4 5">
    <name type="scientific">Corynebacterium timonense</name>
    <dbReference type="NCBI Taxonomy" id="441500"/>
    <lineage>
        <taxon>Bacteria</taxon>
        <taxon>Bacillati</taxon>
        <taxon>Actinomycetota</taxon>
        <taxon>Actinomycetes</taxon>
        <taxon>Mycobacteriales</taxon>
        <taxon>Corynebacteriaceae</taxon>
        <taxon>Corynebacterium</taxon>
    </lineage>
</organism>
<accession>A0A1H1LKH1</accession>
<proteinExistence type="predicted"/>
<dbReference type="CDD" id="cd04496">
    <property type="entry name" value="SSB_OBF"/>
    <property type="match status" value="1"/>
</dbReference>
<dbReference type="STRING" id="1203190.GCA_000312345_00521"/>
<dbReference type="AlphaFoldDB" id="A0A1H1LKH1"/>
<evidence type="ECO:0000256" key="3">
    <source>
        <dbReference type="SAM" id="MobiDB-lite"/>
    </source>
</evidence>
<dbReference type="InterPro" id="IPR000424">
    <property type="entry name" value="Primosome_PriB/ssb"/>
</dbReference>
<dbReference type="PIRSF" id="PIRSF002070">
    <property type="entry name" value="SSB"/>
    <property type="match status" value="1"/>
</dbReference>
<evidence type="ECO:0000313" key="4">
    <source>
        <dbReference type="EMBL" id="SDR74937.1"/>
    </source>
</evidence>
<dbReference type="GO" id="GO:0003697">
    <property type="term" value="F:single-stranded DNA binding"/>
    <property type="evidence" value="ECO:0007669"/>
    <property type="project" value="InterPro"/>
</dbReference>
<dbReference type="RefSeq" id="WP_019193386.1">
    <property type="nucleotide sequence ID" value="NZ_LT629765.1"/>
</dbReference>
<evidence type="ECO:0000256" key="2">
    <source>
        <dbReference type="PIRNR" id="PIRNR002070"/>
    </source>
</evidence>
<dbReference type="InterPro" id="IPR012340">
    <property type="entry name" value="NA-bd_OB-fold"/>
</dbReference>
<dbReference type="GO" id="GO:0009295">
    <property type="term" value="C:nucleoid"/>
    <property type="evidence" value="ECO:0007669"/>
    <property type="project" value="TreeGrafter"/>
</dbReference>
<dbReference type="InterPro" id="IPR011344">
    <property type="entry name" value="ssDNA-bd"/>
</dbReference>
<evidence type="ECO:0000256" key="1">
    <source>
        <dbReference type="ARBA" id="ARBA00023125"/>
    </source>
</evidence>
<name>A0A1H1LKH1_9CORY</name>
<sequence length="190" mass="20537">MTQMPITICGNLTTDPEFRRFDNSGAQLCKLRVATSRRYPTGETDDKNKPIWQDTDNLYIDVECWGQLAVNAKASLCKGFPVVVTGYLVTDVWDREVADPTGEASGGTRYHYKIKAGKVAFELSNFQVSSVRTTAAGNTLEGQQPVRPKTAEDFADASAEQRLSAEDGALAGSNTAAHGRAGAQEEAAPF</sequence>
<dbReference type="SUPFAM" id="SSF50249">
    <property type="entry name" value="Nucleic acid-binding proteins"/>
    <property type="match status" value="1"/>
</dbReference>
<feature type="region of interest" description="Disordered" evidence="3">
    <location>
        <begin position="137"/>
        <end position="190"/>
    </location>
</feature>
<dbReference type="PANTHER" id="PTHR10302:SF27">
    <property type="entry name" value="SINGLE-STRANDED DNA-BINDING PROTEIN"/>
    <property type="match status" value="1"/>
</dbReference>
<reference evidence="4 5" key="1">
    <citation type="submission" date="2016-10" db="EMBL/GenBank/DDBJ databases">
        <authorList>
            <person name="de Groot N.N."/>
        </authorList>
    </citation>
    <scope>NUCLEOTIDE SEQUENCE [LARGE SCALE GENOMIC DNA]</scope>
    <source>
        <strain evidence="4 5">DSM 45434</strain>
    </source>
</reference>
<dbReference type="PANTHER" id="PTHR10302">
    <property type="entry name" value="SINGLE-STRANDED DNA-BINDING PROTEIN"/>
    <property type="match status" value="1"/>
</dbReference>